<dbReference type="Proteomes" id="UP000297245">
    <property type="component" value="Unassembled WGS sequence"/>
</dbReference>
<dbReference type="OrthoDB" id="3249756at2759"/>
<dbReference type="AlphaFoldDB" id="A0A4S8KYC1"/>
<name>A0A4S8KYC1_DENBC</name>
<dbReference type="InterPro" id="IPR036188">
    <property type="entry name" value="FAD/NAD-bd_sf"/>
</dbReference>
<keyword evidence="2" id="KW-1185">Reference proteome</keyword>
<accession>A0A4S8KYC1</accession>
<protein>
    <submittedName>
        <fullName evidence="1">Uncharacterized protein</fullName>
    </submittedName>
</protein>
<dbReference type="Gene3D" id="3.50.50.60">
    <property type="entry name" value="FAD/NAD(P)-binding domain"/>
    <property type="match status" value="1"/>
</dbReference>
<proteinExistence type="predicted"/>
<evidence type="ECO:0000313" key="2">
    <source>
        <dbReference type="Proteomes" id="UP000297245"/>
    </source>
</evidence>
<reference evidence="1 2" key="1">
    <citation type="journal article" date="2019" name="Nat. Ecol. Evol.">
        <title>Megaphylogeny resolves global patterns of mushroom evolution.</title>
        <authorList>
            <person name="Varga T."/>
            <person name="Krizsan K."/>
            <person name="Foldi C."/>
            <person name="Dima B."/>
            <person name="Sanchez-Garcia M."/>
            <person name="Sanchez-Ramirez S."/>
            <person name="Szollosi G.J."/>
            <person name="Szarkandi J.G."/>
            <person name="Papp V."/>
            <person name="Albert L."/>
            <person name="Andreopoulos W."/>
            <person name="Angelini C."/>
            <person name="Antonin V."/>
            <person name="Barry K.W."/>
            <person name="Bougher N.L."/>
            <person name="Buchanan P."/>
            <person name="Buyck B."/>
            <person name="Bense V."/>
            <person name="Catcheside P."/>
            <person name="Chovatia M."/>
            <person name="Cooper J."/>
            <person name="Damon W."/>
            <person name="Desjardin D."/>
            <person name="Finy P."/>
            <person name="Geml J."/>
            <person name="Haridas S."/>
            <person name="Hughes K."/>
            <person name="Justo A."/>
            <person name="Karasinski D."/>
            <person name="Kautmanova I."/>
            <person name="Kiss B."/>
            <person name="Kocsube S."/>
            <person name="Kotiranta H."/>
            <person name="LaButti K.M."/>
            <person name="Lechner B.E."/>
            <person name="Liimatainen K."/>
            <person name="Lipzen A."/>
            <person name="Lukacs Z."/>
            <person name="Mihaltcheva S."/>
            <person name="Morgado L.N."/>
            <person name="Niskanen T."/>
            <person name="Noordeloos M.E."/>
            <person name="Ohm R.A."/>
            <person name="Ortiz-Santana B."/>
            <person name="Ovrebo C."/>
            <person name="Racz N."/>
            <person name="Riley R."/>
            <person name="Savchenko A."/>
            <person name="Shiryaev A."/>
            <person name="Soop K."/>
            <person name="Spirin V."/>
            <person name="Szebenyi C."/>
            <person name="Tomsovsky M."/>
            <person name="Tulloss R.E."/>
            <person name="Uehling J."/>
            <person name="Grigoriev I.V."/>
            <person name="Vagvolgyi C."/>
            <person name="Papp T."/>
            <person name="Martin F.M."/>
            <person name="Miettinen O."/>
            <person name="Hibbett D.S."/>
            <person name="Nagy L.G."/>
        </authorList>
    </citation>
    <scope>NUCLEOTIDE SEQUENCE [LARGE SCALE GENOMIC DNA]</scope>
    <source>
        <strain evidence="1 2">CBS 962.96</strain>
    </source>
</reference>
<evidence type="ECO:0000313" key="1">
    <source>
        <dbReference type="EMBL" id="THU81024.1"/>
    </source>
</evidence>
<sequence length="79" mass="8623">MSPLTNGIVDESSDMHSKVDSCYSIVVIGSQPAIYLAQGNLDLVLFEGFMGNSFAAGGQRTATVNVEKHPWFPHQNLWP</sequence>
<dbReference type="EMBL" id="ML179849">
    <property type="protein sequence ID" value="THU81024.1"/>
    <property type="molecule type" value="Genomic_DNA"/>
</dbReference>
<organism evidence="1 2">
    <name type="scientific">Dendrothele bispora (strain CBS 962.96)</name>
    <dbReference type="NCBI Taxonomy" id="1314807"/>
    <lineage>
        <taxon>Eukaryota</taxon>
        <taxon>Fungi</taxon>
        <taxon>Dikarya</taxon>
        <taxon>Basidiomycota</taxon>
        <taxon>Agaricomycotina</taxon>
        <taxon>Agaricomycetes</taxon>
        <taxon>Agaricomycetidae</taxon>
        <taxon>Agaricales</taxon>
        <taxon>Agaricales incertae sedis</taxon>
        <taxon>Dendrothele</taxon>
    </lineage>
</organism>
<gene>
    <name evidence="1" type="ORF">K435DRAFT_873796</name>
</gene>